<proteinExistence type="predicted"/>
<dbReference type="EMBL" id="JABMOJ010000343">
    <property type="protein sequence ID" value="NQV65535.1"/>
    <property type="molecule type" value="Genomic_DNA"/>
</dbReference>
<gene>
    <name evidence="3" type="ORF">HQ497_09235</name>
</gene>
<dbReference type="GO" id="GO:0005737">
    <property type="term" value="C:cytoplasm"/>
    <property type="evidence" value="ECO:0007669"/>
    <property type="project" value="TreeGrafter"/>
</dbReference>
<dbReference type="Gene3D" id="3.50.50.60">
    <property type="entry name" value="FAD/NAD(P)-binding domain"/>
    <property type="match status" value="2"/>
</dbReference>
<protein>
    <submittedName>
        <fullName evidence="3">FAD-dependent oxidoreductase</fullName>
    </submittedName>
</protein>
<evidence type="ECO:0000313" key="3">
    <source>
        <dbReference type="EMBL" id="NQV65535.1"/>
    </source>
</evidence>
<evidence type="ECO:0000313" key="4">
    <source>
        <dbReference type="Proteomes" id="UP000754644"/>
    </source>
</evidence>
<dbReference type="Pfam" id="PF01266">
    <property type="entry name" value="DAO"/>
    <property type="match status" value="1"/>
</dbReference>
<name>A0A973A8U5_9GAMM</name>
<feature type="domain" description="FAD dependent oxidoreductase" evidence="2">
    <location>
        <begin position="9"/>
        <end position="314"/>
    </location>
</feature>
<dbReference type="PANTHER" id="PTHR13847">
    <property type="entry name" value="SARCOSINE DEHYDROGENASE-RELATED"/>
    <property type="match status" value="1"/>
</dbReference>
<comment type="caution">
    <text evidence="3">The sequence shown here is derived from an EMBL/GenBank/DDBJ whole genome shotgun (WGS) entry which is preliminary data.</text>
</comment>
<dbReference type="InterPro" id="IPR006076">
    <property type="entry name" value="FAD-dep_OxRdtase"/>
</dbReference>
<dbReference type="AlphaFoldDB" id="A0A973A8U5"/>
<reference evidence="3" key="1">
    <citation type="submission" date="2020-05" db="EMBL/GenBank/DDBJ databases">
        <title>Sulfur intermediates as new biogeochemical hubs in an aquatic model microbial ecosystem.</title>
        <authorList>
            <person name="Vigneron A."/>
        </authorList>
    </citation>
    <scope>NUCLEOTIDE SEQUENCE</scope>
    <source>
        <strain evidence="3">Bin.250</strain>
    </source>
</reference>
<evidence type="ECO:0000256" key="1">
    <source>
        <dbReference type="ARBA" id="ARBA00023002"/>
    </source>
</evidence>
<dbReference type="Proteomes" id="UP000754644">
    <property type="component" value="Unassembled WGS sequence"/>
</dbReference>
<dbReference type="Gene3D" id="3.30.9.10">
    <property type="entry name" value="D-Amino Acid Oxidase, subunit A, domain 2"/>
    <property type="match status" value="1"/>
</dbReference>
<evidence type="ECO:0000259" key="2">
    <source>
        <dbReference type="Pfam" id="PF01266"/>
    </source>
</evidence>
<organism evidence="3 4">
    <name type="scientific">SAR86 cluster bacterium</name>
    <dbReference type="NCBI Taxonomy" id="2030880"/>
    <lineage>
        <taxon>Bacteria</taxon>
        <taxon>Pseudomonadati</taxon>
        <taxon>Pseudomonadota</taxon>
        <taxon>Gammaproteobacteria</taxon>
        <taxon>SAR86 cluster</taxon>
    </lineage>
</organism>
<dbReference type="PANTHER" id="PTHR13847:SF289">
    <property type="entry name" value="GLYCINE OXIDASE"/>
    <property type="match status" value="1"/>
</dbReference>
<accession>A0A973A8U5</accession>
<dbReference type="GO" id="GO:0016491">
    <property type="term" value="F:oxidoreductase activity"/>
    <property type="evidence" value="ECO:0007669"/>
    <property type="project" value="UniProtKB-KW"/>
</dbReference>
<sequence length="387" mass="41186">MTHQPHTQIAIIGGGISGLWLLNVLGNLGYSVVLLEQKALGQAQTFASQGMIHGGIKYALGGFTTPASESIANMPETWRQCLAGSGPLPLAGVNTLSDAYYLFSDGSLGSKVTAFFGSKSVRGRVTALASSDYPPLFANPQFSGSVYQLQDMVIDTPALVNALAAPYQAHIYQCQAELIRSSTGEVTGIDTGHGILTADCYILSAGAGNAALLANDHQTTITMQRRPLQQVMVKGQLPAAYAHGVSLRTAAKPRVTITTHPCEDGDNVWYLGGQLAEDGVDRSEGAQIDKARRELNDLFPWIDLAAADWATLRVDRAEPANDLQRPDSPFCQRSHNTITCWPIKLTLTPMLADQVCAAIDLKPAGCAAEPLSLSPAKPGKTPWALAF</sequence>
<dbReference type="SUPFAM" id="SSF51905">
    <property type="entry name" value="FAD/NAD(P)-binding domain"/>
    <property type="match status" value="1"/>
</dbReference>
<dbReference type="InterPro" id="IPR036188">
    <property type="entry name" value="FAD/NAD-bd_sf"/>
</dbReference>
<keyword evidence="1" id="KW-0560">Oxidoreductase</keyword>